<reference evidence="1" key="1">
    <citation type="submission" date="2018-01" db="EMBL/GenBank/DDBJ databases">
        <title>Genomic characterization of Leptospira inadai serogroup Lyme isolated from captured rat in Brazil and comparative analysis with human reference strain.</title>
        <authorList>
            <person name="Moreno L.Z."/>
            <person name="Loureiro A.P."/>
            <person name="Miraglia F."/>
            <person name="Kremer F.S."/>
            <person name="Eslabao M.R."/>
            <person name="Dellagostin O.A."/>
            <person name="Lilenbaum W."/>
            <person name="Moreno A.M."/>
        </authorList>
    </citation>
    <scope>NUCLEOTIDE SEQUENCE [LARGE SCALE GENOMIC DNA]</scope>
    <source>
        <strain evidence="1">M34/99</strain>
    </source>
</reference>
<sequence>MATSSLPPNPAILTGNDALIKINGIAVGFMKSLRVSISANVERILTLGRRKPKGLKSLSWQGTASGEFHILRTPAQGVVTIDTYNDEHADDLYEILIIDKKTGNRVGQLIGAVNTDGFDLQNNEFSNREIEFELMDFEPMEAFN</sequence>
<dbReference type="EMBL" id="MCRM02000015">
    <property type="protein sequence ID" value="PNV74359.1"/>
    <property type="molecule type" value="Genomic_DNA"/>
</dbReference>
<evidence type="ECO:0000313" key="1">
    <source>
        <dbReference type="EMBL" id="PNV74359.1"/>
    </source>
</evidence>
<dbReference type="Proteomes" id="UP000094669">
    <property type="component" value="Unassembled WGS sequence"/>
</dbReference>
<proteinExistence type="predicted"/>
<protein>
    <submittedName>
        <fullName evidence="1">Uncharacterized protein</fullName>
    </submittedName>
</protein>
<name>A0ABX4YGQ4_9LEPT</name>
<keyword evidence="2" id="KW-1185">Reference proteome</keyword>
<dbReference type="RefSeq" id="WP_010420194.1">
    <property type="nucleotide sequence ID" value="NZ_MCRM02000015.1"/>
</dbReference>
<accession>A0ABX4YGQ4</accession>
<gene>
    <name evidence="1" type="ORF">BES34_014340</name>
</gene>
<organism evidence="1 2">
    <name type="scientific">Leptospira inadai serovar Lyme</name>
    <dbReference type="NCBI Taxonomy" id="293084"/>
    <lineage>
        <taxon>Bacteria</taxon>
        <taxon>Pseudomonadati</taxon>
        <taxon>Spirochaetota</taxon>
        <taxon>Spirochaetia</taxon>
        <taxon>Leptospirales</taxon>
        <taxon>Leptospiraceae</taxon>
        <taxon>Leptospira</taxon>
    </lineage>
</organism>
<evidence type="ECO:0000313" key="2">
    <source>
        <dbReference type="Proteomes" id="UP000094669"/>
    </source>
</evidence>
<comment type="caution">
    <text evidence="1">The sequence shown here is derived from an EMBL/GenBank/DDBJ whole genome shotgun (WGS) entry which is preliminary data.</text>
</comment>